<evidence type="ECO:0000313" key="2">
    <source>
        <dbReference type="EMBL" id="KAG7048241.1"/>
    </source>
</evidence>
<gene>
    <name evidence="2" type="ORF">JMJ77_013885</name>
</gene>
<dbReference type="Pfam" id="PF11374">
    <property type="entry name" value="DUF3176"/>
    <property type="match status" value="1"/>
</dbReference>
<sequence length="135" mass="15017">MSQSGFLRVLRWSSWGQEFFAIFVASLLFTVISILLAKFDGQPVFERNGVTLNTLVSICSVTSKAAIAFVLSVCLSQWKWILFARYEGPLINFDRLDSATRGPLGSLRVATRTRAISSMSTKESYLKTAKPAYPP</sequence>
<keyword evidence="1" id="KW-0812">Transmembrane</keyword>
<protein>
    <submittedName>
        <fullName evidence="2">Carboxylic ester hydrolase</fullName>
    </submittedName>
</protein>
<evidence type="ECO:0000313" key="3">
    <source>
        <dbReference type="Proteomes" id="UP000699042"/>
    </source>
</evidence>
<evidence type="ECO:0000256" key="1">
    <source>
        <dbReference type="SAM" id="Phobius"/>
    </source>
</evidence>
<proteinExistence type="predicted"/>
<dbReference type="InterPro" id="IPR021514">
    <property type="entry name" value="DUF3176"/>
</dbReference>
<organism evidence="2 3">
    <name type="scientific">Colletotrichum scovillei</name>
    <dbReference type="NCBI Taxonomy" id="1209932"/>
    <lineage>
        <taxon>Eukaryota</taxon>
        <taxon>Fungi</taxon>
        <taxon>Dikarya</taxon>
        <taxon>Ascomycota</taxon>
        <taxon>Pezizomycotina</taxon>
        <taxon>Sordariomycetes</taxon>
        <taxon>Hypocreomycetidae</taxon>
        <taxon>Glomerellales</taxon>
        <taxon>Glomerellaceae</taxon>
        <taxon>Colletotrichum</taxon>
        <taxon>Colletotrichum acutatum species complex</taxon>
    </lineage>
</organism>
<feature type="transmembrane region" description="Helical" evidence="1">
    <location>
        <begin position="20"/>
        <end position="39"/>
    </location>
</feature>
<keyword evidence="1" id="KW-0472">Membrane</keyword>
<keyword evidence="2" id="KW-0378">Hydrolase</keyword>
<keyword evidence="3" id="KW-1185">Reference proteome</keyword>
<dbReference type="EMBL" id="JAESDN010000006">
    <property type="protein sequence ID" value="KAG7048241.1"/>
    <property type="molecule type" value="Genomic_DNA"/>
</dbReference>
<dbReference type="PANTHER" id="PTHR35394">
    <property type="entry name" value="DUF3176 DOMAIN-CONTAINING PROTEIN"/>
    <property type="match status" value="1"/>
</dbReference>
<name>A0A9P7R5L2_9PEZI</name>
<keyword evidence="1" id="KW-1133">Transmembrane helix</keyword>
<reference evidence="2" key="1">
    <citation type="submission" date="2021-05" db="EMBL/GenBank/DDBJ databases">
        <title>Comparative genomics of three Colletotrichum scovillei strains and genetic complementation revealed genes involved fungal growth and virulence on chili pepper.</title>
        <authorList>
            <person name="Hsieh D.-K."/>
            <person name="Chuang S.-C."/>
            <person name="Chen C.-Y."/>
            <person name="Chao Y.-T."/>
            <person name="Lu M.-Y.J."/>
            <person name="Lee M.-H."/>
            <person name="Shih M.-C."/>
        </authorList>
    </citation>
    <scope>NUCLEOTIDE SEQUENCE</scope>
    <source>
        <strain evidence="2">Coll-153</strain>
    </source>
</reference>
<accession>A0A9P7R5L2</accession>
<dbReference type="Proteomes" id="UP000699042">
    <property type="component" value="Unassembled WGS sequence"/>
</dbReference>
<dbReference type="PANTHER" id="PTHR35394:SF5">
    <property type="entry name" value="DUF3176 DOMAIN-CONTAINING PROTEIN"/>
    <property type="match status" value="1"/>
</dbReference>
<comment type="caution">
    <text evidence="2">The sequence shown here is derived from an EMBL/GenBank/DDBJ whole genome shotgun (WGS) entry which is preliminary data.</text>
</comment>
<dbReference type="GO" id="GO:0016787">
    <property type="term" value="F:hydrolase activity"/>
    <property type="evidence" value="ECO:0007669"/>
    <property type="project" value="UniProtKB-KW"/>
</dbReference>
<dbReference type="AlphaFoldDB" id="A0A9P7R5L2"/>